<dbReference type="Proteomes" id="UP000054107">
    <property type="component" value="Unassembled WGS sequence"/>
</dbReference>
<gene>
    <name evidence="1" type="primary">PARPA_09120.1 scaffold 35524</name>
</gene>
<reference evidence="1 2" key="1">
    <citation type="submission" date="2014-09" db="EMBL/GenBank/DDBJ databases">
        <authorList>
            <person name="Ellenberger Sabrina"/>
        </authorList>
    </citation>
    <scope>NUCLEOTIDE SEQUENCE [LARGE SCALE GENOMIC DNA]</scope>
    <source>
        <strain evidence="1 2">CBS 412.66</strain>
    </source>
</reference>
<proteinExistence type="predicted"/>
<name>A0A0B7N8Z3_9FUNG</name>
<protein>
    <submittedName>
        <fullName evidence="1">Uncharacterized protein</fullName>
    </submittedName>
</protein>
<dbReference type="AlphaFoldDB" id="A0A0B7N8Z3"/>
<evidence type="ECO:0000313" key="2">
    <source>
        <dbReference type="Proteomes" id="UP000054107"/>
    </source>
</evidence>
<evidence type="ECO:0000313" key="1">
    <source>
        <dbReference type="EMBL" id="CEP14930.1"/>
    </source>
</evidence>
<organism evidence="1 2">
    <name type="scientific">Parasitella parasitica</name>
    <dbReference type="NCBI Taxonomy" id="35722"/>
    <lineage>
        <taxon>Eukaryota</taxon>
        <taxon>Fungi</taxon>
        <taxon>Fungi incertae sedis</taxon>
        <taxon>Mucoromycota</taxon>
        <taxon>Mucoromycotina</taxon>
        <taxon>Mucoromycetes</taxon>
        <taxon>Mucorales</taxon>
        <taxon>Mucorineae</taxon>
        <taxon>Mucoraceae</taxon>
        <taxon>Parasitella</taxon>
    </lineage>
</organism>
<keyword evidence="2" id="KW-1185">Reference proteome</keyword>
<accession>A0A0B7N8Z3</accession>
<dbReference type="EMBL" id="LN731777">
    <property type="protein sequence ID" value="CEP14930.1"/>
    <property type="molecule type" value="Genomic_DNA"/>
</dbReference>
<dbReference type="OrthoDB" id="2427805at2759"/>
<sequence length="121" mass="13663">MIESCFTKYPKVEAVIGQNMSKAIKKRKNQVRHVPGLEQMEHVKFGSKLDLIFRQLCSDHQVALEFGGSEAGSLNEKSEARELKTVGFIHSGLSSTLQTYHVHIKSDAQQKDWHQQLGITL</sequence>